<dbReference type="KEGG" id="dpp:DICPUDRAFT_32596"/>
<dbReference type="Gene3D" id="3.10.129.10">
    <property type="entry name" value="Hotdog Thioesterase"/>
    <property type="match status" value="1"/>
</dbReference>
<dbReference type="RefSeq" id="XP_003287542.1">
    <property type="nucleotide sequence ID" value="XM_003287494.1"/>
</dbReference>
<sequence length="129" mass="13975">MNIGDKGEVESIVSEKELACNIGSGDVEVYSTPSMIALMEAASVKCLSGKLNADQTSVGTTISIKHLAATPKSLKVRAVAEITDIQDGKKVSFNITAFDEKEKIGEGTHERFILNKERFTQKTNSKLNK</sequence>
<dbReference type="PANTHER" id="PTHR36934:SF1">
    <property type="entry name" value="THIOESTERASE DOMAIN-CONTAINING PROTEIN"/>
    <property type="match status" value="1"/>
</dbReference>
<dbReference type="VEuPathDB" id="AmoebaDB:DICPUDRAFT_32596"/>
<dbReference type="InterPro" id="IPR054485">
    <property type="entry name" value="FlK-like_dom"/>
</dbReference>
<accession>F0ZJE5</accession>
<keyword evidence="3" id="KW-1185">Reference proteome</keyword>
<dbReference type="SUPFAM" id="SSF54637">
    <property type="entry name" value="Thioesterase/thiol ester dehydrase-isomerase"/>
    <property type="match status" value="1"/>
</dbReference>
<protein>
    <recommendedName>
        <fullName evidence="1">Fluoroacetyl-CoA-specific thioesterase-like domain-containing protein</fullName>
    </recommendedName>
</protein>
<dbReference type="AlphaFoldDB" id="F0ZJE5"/>
<proteinExistence type="predicted"/>
<gene>
    <name evidence="2" type="ORF">DICPUDRAFT_32596</name>
</gene>
<reference evidence="3" key="1">
    <citation type="journal article" date="2011" name="Genome Biol.">
        <title>Comparative genomics of the social amoebae Dictyostelium discoideum and Dictyostelium purpureum.</title>
        <authorList>
            <consortium name="US DOE Joint Genome Institute (JGI-PGF)"/>
            <person name="Sucgang R."/>
            <person name="Kuo A."/>
            <person name="Tian X."/>
            <person name="Salerno W."/>
            <person name="Parikh A."/>
            <person name="Feasley C.L."/>
            <person name="Dalin E."/>
            <person name="Tu H."/>
            <person name="Huang E."/>
            <person name="Barry K."/>
            <person name="Lindquist E."/>
            <person name="Shapiro H."/>
            <person name="Bruce D."/>
            <person name="Schmutz J."/>
            <person name="Salamov A."/>
            <person name="Fey P."/>
            <person name="Gaudet P."/>
            <person name="Anjard C."/>
            <person name="Babu M.M."/>
            <person name="Basu S."/>
            <person name="Bushmanova Y."/>
            <person name="van der Wel H."/>
            <person name="Katoh-Kurasawa M."/>
            <person name="Dinh C."/>
            <person name="Coutinho P.M."/>
            <person name="Saito T."/>
            <person name="Elias M."/>
            <person name="Schaap P."/>
            <person name="Kay R.R."/>
            <person name="Henrissat B."/>
            <person name="Eichinger L."/>
            <person name="Rivero F."/>
            <person name="Putnam N.H."/>
            <person name="West C.M."/>
            <person name="Loomis W.F."/>
            <person name="Chisholm R.L."/>
            <person name="Shaulsky G."/>
            <person name="Strassmann J.E."/>
            <person name="Queller D.C."/>
            <person name="Kuspa A."/>
            <person name="Grigoriev I.V."/>
        </authorList>
    </citation>
    <scope>NUCLEOTIDE SEQUENCE [LARGE SCALE GENOMIC DNA]</scope>
    <source>
        <strain evidence="3">QSDP1</strain>
    </source>
</reference>
<dbReference type="InParanoid" id="F0ZJE5"/>
<evidence type="ECO:0000313" key="3">
    <source>
        <dbReference type="Proteomes" id="UP000001064"/>
    </source>
</evidence>
<name>F0ZJE5_DICPU</name>
<dbReference type="EMBL" id="GL871042">
    <property type="protein sequence ID" value="EGC35969.1"/>
    <property type="molecule type" value="Genomic_DNA"/>
</dbReference>
<dbReference type="InterPro" id="IPR025540">
    <property type="entry name" value="FlK"/>
</dbReference>
<dbReference type="InterPro" id="IPR029069">
    <property type="entry name" value="HotDog_dom_sf"/>
</dbReference>
<dbReference type="GeneID" id="10500503"/>
<dbReference type="Pfam" id="PF22636">
    <property type="entry name" value="FlK"/>
    <property type="match status" value="1"/>
</dbReference>
<dbReference type="PIRSF" id="PIRSF014972">
    <property type="entry name" value="FlK"/>
    <property type="match status" value="1"/>
</dbReference>
<dbReference type="eggNOG" id="ENOG502SETH">
    <property type="taxonomic scope" value="Eukaryota"/>
</dbReference>
<organism evidence="2 3">
    <name type="scientific">Dictyostelium purpureum</name>
    <name type="common">Slime mold</name>
    <dbReference type="NCBI Taxonomy" id="5786"/>
    <lineage>
        <taxon>Eukaryota</taxon>
        <taxon>Amoebozoa</taxon>
        <taxon>Evosea</taxon>
        <taxon>Eumycetozoa</taxon>
        <taxon>Dictyostelia</taxon>
        <taxon>Dictyosteliales</taxon>
        <taxon>Dictyosteliaceae</taxon>
        <taxon>Dictyostelium</taxon>
    </lineage>
</organism>
<evidence type="ECO:0000259" key="1">
    <source>
        <dbReference type="Pfam" id="PF22636"/>
    </source>
</evidence>
<dbReference type="OrthoDB" id="15328at2759"/>
<feature type="domain" description="Fluoroacetyl-CoA-specific thioesterase-like" evidence="1">
    <location>
        <begin position="13"/>
        <end position="117"/>
    </location>
</feature>
<dbReference type="OMA" id="KIGEGIH"/>
<dbReference type="STRING" id="5786.F0ZJE5"/>
<dbReference type="Proteomes" id="UP000001064">
    <property type="component" value="Unassembled WGS sequence"/>
</dbReference>
<evidence type="ECO:0000313" key="2">
    <source>
        <dbReference type="EMBL" id="EGC35969.1"/>
    </source>
</evidence>
<dbReference type="PANTHER" id="PTHR36934">
    <property type="entry name" value="BLR0278 PROTEIN"/>
    <property type="match status" value="1"/>
</dbReference>